<evidence type="ECO:0000256" key="1">
    <source>
        <dbReference type="SAM" id="MobiDB-lite"/>
    </source>
</evidence>
<reference evidence="2 3" key="1">
    <citation type="submission" date="2020-08" db="EMBL/GenBank/DDBJ databases">
        <title>Sequencing the genomes of 1000 actinobacteria strains.</title>
        <authorList>
            <person name="Klenk H.-P."/>
        </authorList>
    </citation>
    <scope>NUCLEOTIDE SEQUENCE [LARGE SCALE GENOMIC DNA]</scope>
    <source>
        <strain evidence="2 3">DSM 45486</strain>
    </source>
</reference>
<dbReference type="Proteomes" id="UP000552097">
    <property type="component" value="Unassembled WGS sequence"/>
</dbReference>
<gene>
    <name evidence="2" type="ORF">F4560_005619</name>
</gene>
<feature type="region of interest" description="Disordered" evidence="1">
    <location>
        <begin position="68"/>
        <end position="103"/>
    </location>
</feature>
<dbReference type="EMBL" id="JACHMO010000001">
    <property type="protein sequence ID" value="MBB5805851.1"/>
    <property type="molecule type" value="Genomic_DNA"/>
</dbReference>
<proteinExistence type="predicted"/>
<evidence type="ECO:0000313" key="3">
    <source>
        <dbReference type="Proteomes" id="UP000552097"/>
    </source>
</evidence>
<comment type="caution">
    <text evidence="2">The sequence shown here is derived from an EMBL/GenBank/DDBJ whole genome shotgun (WGS) entry which is preliminary data.</text>
</comment>
<keyword evidence="3" id="KW-1185">Reference proteome</keyword>
<dbReference type="AlphaFoldDB" id="A0A7W9HPL8"/>
<protein>
    <submittedName>
        <fullName evidence="2">Uncharacterized protein</fullName>
    </submittedName>
</protein>
<evidence type="ECO:0000313" key="2">
    <source>
        <dbReference type="EMBL" id="MBB5805851.1"/>
    </source>
</evidence>
<dbReference type="RefSeq" id="WP_184924696.1">
    <property type="nucleotide sequence ID" value="NZ_JACHMO010000001.1"/>
</dbReference>
<accession>A0A7W9HPL8</accession>
<organism evidence="2 3">
    <name type="scientific">Saccharothrix ecbatanensis</name>
    <dbReference type="NCBI Taxonomy" id="1105145"/>
    <lineage>
        <taxon>Bacteria</taxon>
        <taxon>Bacillati</taxon>
        <taxon>Actinomycetota</taxon>
        <taxon>Actinomycetes</taxon>
        <taxon>Pseudonocardiales</taxon>
        <taxon>Pseudonocardiaceae</taxon>
        <taxon>Saccharothrix</taxon>
    </lineage>
</organism>
<name>A0A7W9HPL8_9PSEU</name>
<dbReference type="InterPro" id="IPR054221">
    <property type="entry name" value="DUF6941"/>
</dbReference>
<dbReference type="Pfam" id="PF22091">
    <property type="entry name" value="DUF6941"/>
    <property type="match status" value="1"/>
</dbReference>
<sequence length="141" mass="14898">MASPVEAQVLLCDAAVSDPSGKLHMLGAGWSTIRTPLSPHAVAVLFRIPWDRANQKIDFSLKLLDSDGHPIQLPTPEGPQELGEEGQIEVGRPPGVTPGSPLGGALALSIPPLPLPPGRYEWRLRIAQTDIGTSFEVLGAA</sequence>